<evidence type="ECO:0000313" key="11">
    <source>
        <dbReference type="Proteomes" id="UP000241462"/>
    </source>
</evidence>
<gene>
    <name evidence="10" type="ORF">BD289DRAFT_461787</name>
</gene>
<dbReference type="InterPro" id="IPR050360">
    <property type="entry name" value="MFS_Sugar_Transporters"/>
</dbReference>
<feature type="transmembrane region" description="Helical" evidence="8">
    <location>
        <begin position="377"/>
        <end position="398"/>
    </location>
</feature>
<organism evidence="10 11">
    <name type="scientific">Coniella lustricola</name>
    <dbReference type="NCBI Taxonomy" id="2025994"/>
    <lineage>
        <taxon>Eukaryota</taxon>
        <taxon>Fungi</taxon>
        <taxon>Dikarya</taxon>
        <taxon>Ascomycota</taxon>
        <taxon>Pezizomycotina</taxon>
        <taxon>Sordariomycetes</taxon>
        <taxon>Sordariomycetidae</taxon>
        <taxon>Diaporthales</taxon>
        <taxon>Schizoparmaceae</taxon>
        <taxon>Coniella</taxon>
    </lineage>
</organism>
<comment type="similarity">
    <text evidence="2 7">Belongs to the major facilitator superfamily. Sugar transporter (TC 2.A.1.1) family.</text>
</comment>
<dbReference type="PRINTS" id="PR00171">
    <property type="entry name" value="SUGRTRNSPORT"/>
</dbReference>
<accession>A0A2T3A3L3</accession>
<dbReference type="InterPro" id="IPR020846">
    <property type="entry name" value="MFS_dom"/>
</dbReference>
<dbReference type="OrthoDB" id="6133115at2759"/>
<dbReference type="InterPro" id="IPR036259">
    <property type="entry name" value="MFS_trans_sf"/>
</dbReference>
<dbReference type="FunFam" id="1.20.1250.20:FF:000134">
    <property type="entry name" value="MFS sugar transporter protein"/>
    <property type="match status" value="1"/>
</dbReference>
<feature type="transmembrane region" description="Helical" evidence="8">
    <location>
        <begin position="187"/>
        <end position="206"/>
    </location>
</feature>
<feature type="transmembrane region" description="Helical" evidence="8">
    <location>
        <begin position="473"/>
        <end position="492"/>
    </location>
</feature>
<evidence type="ECO:0000313" key="10">
    <source>
        <dbReference type="EMBL" id="PSR82274.1"/>
    </source>
</evidence>
<feature type="transmembrane region" description="Helical" evidence="8">
    <location>
        <begin position="218"/>
        <end position="239"/>
    </location>
</feature>
<keyword evidence="6 8" id="KW-0472">Membrane</keyword>
<keyword evidence="11" id="KW-1185">Reference proteome</keyword>
<evidence type="ECO:0000256" key="8">
    <source>
        <dbReference type="SAM" id="Phobius"/>
    </source>
</evidence>
<feature type="transmembrane region" description="Helical" evidence="8">
    <location>
        <begin position="307"/>
        <end position="327"/>
    </location>
</feature>
<evidence type="ECO:0000256" key="6">
    <source>
        <dbReference type="ARBA" id="ARBA00023136"/>
    </source>
</evidence>
<feature type="transmembrane region" description="Helical" evidence="8">
    <location>
        <begin position="99"/>
        <end position="120"/>
    </location>
</feature>
<evidence type="ECO:0000256" key="2">
    <source>
        <dbReference type="ARBA" id="ARBA00010992"/>
    </source>
</evidence>
<evidence type="ECO:0000256" key="7">
    <source>
        <dbReference type="RuleBase" id="RU003346"/>
    </source>
</evidence>
<dbReference type="PANTHER" id="PTHR48022:SF70">
    <property type="entry name" value="MONOSACCHARIDE TRANSPORTER, PUTATIVE (AFU_ORTHOLOGUE AFUA_5G14540)-RELATED"/>
    <property type="match status" value="1"/>
</dbReference>
<dbReference type="GO" id="GO:0005351">
    <property type="term" value="F:carbohydrate:proton symporter activity"/>
    <property type="evidence" value="ECO:0007669"/>
    <property type="project" value="TreeGrafter"/>
</dbReference>
<feature type="transmembrane region" description="Helical" evidence="8">
    <location>
        <begin position="127"/>
        <end position="145"/>
    </location>
</feature>
<sequence>MARMSKDDGDVFETEAVGDEKPIGNVKEVNTNSVALAAAIASQKPKLWSTNMLKLYFIMSIGYLVSTMNGFDSSLMSSINAMKPYQKDMGLDGAGSTTGIVFIVYNLGQIAAFPFCGLIADGYGRRMCIFVGCLLVLVGTAIQASAHHLNQFVGGRFLLGFGASIASAAGPAYTVELAHPAYRGFMAGMYNNFWWFGNIVAGWTTYGTNLHLDSSWAWRVPTIVQAGIPGVVMCLILFFPETPRWLIAHDRADEALAILAKYHGDGDADSPLPQLQYHEIVEQNRLTRDENPWWDFRELVNTRAARYRLAMVIGMAFFGQWSGNNVVNYFMPEMFAAAGITSTDTQLLLNAINPIFSMIGAVYGASLLDKLGRRKMMLAGLTGSLFFYILLTAFTANTGTNPNLGYGVIVSIYCFGICFAWGFTPLQTLYSMECLDNRTRAKGSGLNFLFLNVAMVVNTYGISVGIAKIAWKLYIVYCVWIAFEMVVIYFFFVETGGKTLEELGEIFEAPNPRKASTKKVRIGLDEAGHVVGVES</sequence>
<dbReference type="GO" id="GO:0016020">
    <property type="term" value="C:membrane"/>
    <property type="evidence" value="ECO:0007669"/>
    <property type="project" value="UniProtKB-SubCell"/>
</dbReference>
<dbReference type="Proteomes" id="UP000241462">
    <property type="component" value="Unassembled WGS sequence"/>
</dbReference>
<feature type="domain" description="Major facilitator superfamily (MFS) profile" evidence="9">
    <location>
        <begin position="58"/>
        <end position="496"/>
    </location>
</feature>
<protein>
    <submittedName>
        <fullName evidence="10">Lactose permease</fullName>
    </submittedName>
</protein>
<feature type="transmembrane region" description="Helical" evidence="8">
    <location>
        <begin position="55"/>
        <end position="79"/>
    </location>
</feature>
<evidence type="ECO:0000256" key="5">
    <source>
        <dbReference type="ARBA" id="ARBA00022989"/>
    </source>
</evidence>
<reference evidence="10 11" key="1">
    <citation type="journal article" date="2018" name="Mycol. Prog.">
        <title>Coniella lustricola, a new species from submerged detritus.</title>
        <authorList>
            <person name="Raudabaugh D.B."/>
            <person name="Iturriaga T."/>
            <person name="Carver A."/>
            <person name="Mondo S."/>
            <person name="Pangilinan J."/>
            <person name="Lipzen A."/>
            <person name="He G."/>
            <person name="Amirebrahimi M."/>
            <person name="Grigoriev I.V."/>
            <person name="Miller A.N."/>
        </authorList>
    </citation>
    <scope>NUCLEOTIDE SEQUENCE [LARGE SCALE GENOMIC DNA]</scope>
    <source>
        <strain evidence="10 11">B22-T-1</strain>
    </source>
</reference>
<keyword evidence="5 8" id="KW-1133">Transmembrane helix</keyword>
<dbReference type="Pfam" id="PF00083">
    <property type="entry name" value="Sugar_tr"/>
    <property type="match status" value="1"/>
</dbReference>
<feature type="transmembrane region" description="Helical" evidence="8">
    <location>
        <begin position="445"/>
        <end position="467"/>
    </location>
</feature>
<evidence type="ECO:0000256" key="1">
    <source>
        <dbReference type="ARBA" id="ARBA00004141"/>
    </source>
</evidence>
<keyword evidence="4 8" id="KW-0812">Transmembrane</keyword>
<feature type="transmembrane region" description="Helical" evidence="8">
    <location>
        <begin position="157"/>
        <end position="175"/>
    </location>
</feature>
<dbReference type="SUPFAM" id="SSF103473">
    <property type="entry name" value="MFS general substrate transporter"/>
    <property type="match status" value="1"/>
</dbReference>
<proteinExistence type="inferred from homology"/>
<feature type="transmembrane region" description="Helical" evidence="8">
    <location>
        <begin position="404"/>
        <end position="424"/>
    </location>
</feature>
<name>A0A2T3A3L3_9PEZI</name>
<dbReference type="InParanoid" id="A0A2T3A3L3"/>
<dbReference type="AlphaFoldDB" id="A0A2T3A3L3"/>
<dbReference type="PROSITE" id="PS50850">
    <property type="entry name" value="MFS"/>
    <property type="match status" value="1"/>
</dbReference>
<evidence type="ECO:0000256" key="4">
    <source>
        <dbReference type="ARBA" id="ARBA00022692"/>
    </source>
</evidence>
<dbReference type="NCBIfam" id="TIGR00879">
    <property type="entry name" value="SP"/>
    <property type="match status" value="1"/>
</dbReference>
<dbReference type="InterPro" id="IPR005828">
    <property type="entry name" value="MFS_sugar_transport-like"/>
</dbReference>
<evidence type="ECO:0000259" key="9">
    <source>
        <dbReference type="PROSITE" id="PS50850"/>
    </source>
</evidence>
<evidence type="ECO:0000256" key="3">
    <source>
        <dbReference type="ARBA" id="ARBA00022448"/>
    </source>
</evidence>
<dbReference type="EMBL" id="KZ678482">
    <property type="protein sequence ID" value="PSR82274.1"/>
    <property type="molecule type" value="Genomic_DNA"/>
</dbReference>
<keyword evidence="3 7" id="KW-0813">Transport</keyword>
<dbReference type="Gene3D" id="1.20.1250.20">
    <property type="entry name" value="MFS general substrate transporter like domains"/>
    <property type="match status" value="1"/>
</dbReference>
<feature type="transmembrane region" description="Helical" evidence="8">
    <location>
        <begin position="347"/>
        <end position="365"/>
    </location>
</feature>
<dbReference type="InterPro" id="IPR003663">
    <property type="entry name" value="Sugar/inositol_transpt"/>
</dbReference>
<dbReference type="PANTHER" id="PTHR48022">
    <property type="entry name" value="PLASTIDIC GLUCOSE TRANSPORTER 4"/>
    <property type="match status" value="1"/>
</dbReference>
<comment type="subcellular location">
    <subcellularLocation>
        <location evidence="1">Membrane</location>
        <topology evidence="1">Multi-pass membrane protein</topology>
    </subcellularLocation>
</comment>